<evidence type="ECO:0000256" key="1">
    <source>
        <dbReference type="SAM" id="MobiDB-lite"/>
    </source>
</evidence>
<feature type="signal peptide" evidence="2">
    <location>
        <begin position="1"/>
        <end position="21"/>
    </location>
</feature>
<gene>
    <name evidence="4" type="primary">LOC115621492</name>
</gene>
<reference evidence="4" key="1">
    <citation type="submission" date="2025-08" db="UniProtKB">
        <authorList>
            <consortium name="RefSeq"/>
        </authorList>
    </citation>
    <scope>IDENTIFICATION</scope>
    <source>
        <strain evidence="4">11010-0011.00</strain>
        <tissue evidence="4">Whole body</tissue>
    </source>
</reference>
<feature type="compositionally biased region" description="Polar residues" evidence="1">
    <location>
        <begin position="94"/>
        <end position="104"/>
    </location>
</feature>
<name>A0A6J2T6V9_DROLE</name>
<organism evidence="3 4">
    <name type="scientific">Drosophila lebanonensis</name>
    <name type="common">Fruit fly</name>
    <name type="synonym">Scaptodrosophila lebanonensis</name>
    <dbReference type="NCBI Taxonomy" id="7225"/>
    <lineage>
        <taxon>Eukaryota</taxon>
        <taxon>Metazoa</taxon>
        <taxon>Ecdysozoa</taxon>
        <taxon>Arthropoda</taxon>
        <taxon>Hexapoda</taxon>
        <taxon>Insecta</taxon>
        <taxon>Pterygota</taxon>
        <taxon>Neoptera</taxon>
        <taxon>Endopterygota</taxon>
        <taxon>Diptera</taxon>
        <taxon>Brachycera</taxon>
        <taxon>Muscomorpha</taxon>
        <taxon>Ephydroidea</taxon>
        <taxon>Drosophilidae</taxon>
        <taxon>Scaptodrosophila</taxon>
    </lineage>
</organism>
<feature type="chain" id="PRO_5026917745" evidence="2">
    <location>
        <begin position="22"/>
        <end position="308"/>
    </location>
</feature>
<keyword evidence="2" id="KW-0732">Signal</keyword>
<feature type="compositionally biased region" description="Basic and acidic residues" evidence="1">
    <location>
        <begin position="42"/>
        <end position="69"/>
    </location>
</feature>
<feature type="region of interest" description="Disordered" evidence="1">
    <location>
        <begin position="212"/>
        <end position="247"/>
    </location>
</feature>
<dbReference type="Proteomes" id="UP000504634">
    <property type="component" value="Unplaced"/>
</dbReference>
<dbReference type="GeneID" id="115621492"/>
<dbReference type="AlphaFoldDB" id="A0A6J2T6V9"/>
<evidence type="ECO:0000313" key="4">
    <source>
        <dbReference type="RefSeq" id="XP_030371020.1"/>
    </source>
</evidence>
<feature type="region of interest" description="Disordered" evidence="1">
    <location>
        <begin position="21"/>
        <end position="104"/>
    </location>
</feature>
<proteinExistence type="predicted"/>
<protein>
    <submittedName>
        <fullName evidence="4">Uncharacterized protein LOC115621492</fullName>
    </submittedName>
</protein>
<accession>A0A6J2T6V9</accession>
<sequence>MRSNWSLLGLLLLGGIIQSFSQDENKTDGPTNDPTTLNPAGDEPKTDAHTDDPTTPKSSDDAPKTETHPDGATTHKPSEDAPKTESHPDDATTRKPSQSANETNDVIVYNCEPDEVMTQNKGCVNRDELLDSVVNRVWDDENLDDAKKKAGFMDKIKCKDNEILTPFGCAEKPRAAHRRSHRAPVGFNILAGNKVLKAGSDKATYNLEEPLEPRHSNNQHHHGSNRPGAHGSSDKSNGPDTKLYAHNRPRKYVFLPGRRLSSGRRCRPYEVMGRNHRCIRKRGKNGVYKHKNHKYGLQLRHRHPAATE</sequence>
<keyword evidence="3" id="KW-1185">Reference proteome</keyword>
<evidence type="ECO:0000313" key="3">
    <source>
        <dbReference type="Proteomes" id="UP000504634"/>
    </source>
</evidence>
<dbReference type="RefSeq" id="XP_030371020.1">
    <property type="nucleotide sequence ID" value="XM_030515160.1"/>
</dbReference>
<dbReference type="OrthoDB" id="7864247at2759"/>
<evidence type="ECO:0000256" key="2">
    <source>
        <dbReference type="SAM" id="SignalP"/>
    </source>
</evidence>
<feature type="compositionally biased region" description="Basic and acidic residues" evidence="1">
    <location>
        <begin position="76"/>
        <end position="93"/>
    </location>
</feature>
<feature type="compositionally biased region" description="Polar residues" evidence="1">
    <location>
        <begin position="21"/>
        <end position="38"/>
    </location>
</feature>